<evidence type="ECO:0000313" key="1">
    <source>
        <dbReference type="EMBL" id="CAH1435341.1"/>
    </source>
</evidence>
<dbReference type="InterPro" id="IPR050421">
    <property type="entry name" value="PPR"/>
</dbReference>
<keyword evidence="2" id="KW-1185">Reference proteome</keyword>
<comment type="caution">
    <text evidence="1">The sequence shown here is derived from an EMBL/GenBank/DDBJ whole genome shotgun (WGS) entry which is preliminary data.</text>
</comment>
<dbReference type="PANTHER" id="PTHR47928">
    <property type="entry name" value="REPEAT-CONTAINING PROTEIN, PUTATIVE-RELATED"/>
    <property type="match status" value="1"/>
</dbReference>
<dbReference type="EMBL" id="CAKMRJ010004445">
    <property type="protein sequence ID" value="CAH1435341.1"/>
    <property type="molecule type" value="Genomic_DNA"/>
</dbReference>
<proteinExistence type="predicted"/>
<dbReference type="AlphaFoldDB" id="A0AAU9NAM9"/>
<dbReference type="Proteomes" id="UP001157418">
    <property type="component" value="Unassembled WGS sequence"/>
</dbReference>
<protein>
    <recommendedName>
        <fullName evidence="3">Pentatricopeptide repeat-containing protein</fullName>
    </recommendedName>
</protein>
<name>A0AAU9NAM9_9ASTR</name>
<dbReference type="PANTHER" id="PTHR47928:SF159">
    <property type="entry name" value="OS05G0572900 PROTEIN"/>
    <property type="match status" value="1"/>
</dbReference>
<accession>A0AAU9NAM9</accession>
<dbReference type="InterPro" id="IPR011990">
    <property type="entry name" value="TPR-like_helical_dom_sf"/>
</dbReference>
<dbReference type="Gene3D" id="1.25.40.10">
    <property type="entry name" value="Tetratricopeptide repeat domain"/>
    <property type="match status" value="1"/>
</dbReference>
<evidence type="ECO:0008006" key="3">
    <source>
        <dbReference type="Google" id="ProtNLM"/>
    </source>
</evidence>
<sequence>MLKKGEDLDSLTFICVLNYCENLGLMEEGYCYLYEFMEQKCVKPVLVHYLCIISILIRVARLRKALSIIASIPLKWHASALVGLINGCQEHQNSSLFKRIEELIPYDMTLKVSKCLRVKKFHQLLKLTTPTEGGVYMLDIKNCSCAIVVDV</sequence>
<gene>
    <name evidence="1" type="ORF">LVIROSA_LOCUS21793</name>
</gene>
<organism evidence="1 2">
    <name type="scientific">Lactuca virosa</name>
    <dbReference type="NCBI Taxonomy" id="75947"/>
    <lineage>
        <taxon>Eukaryota</taxon>
        <taxon>Viridiplantae</taxon>
        <taxon>Streptophyta</taxon>
        <taxon>Embryophyta</taxon>
        <taxon>Tracheophyta</taxon>
        <taxon>Spermatophyta</taxon>
        <taxon>Magnoliopsida</taxon>
        <taxon>eudicotyledons</taxon>
        <taxon>Gunneridae</taxon>
        <taxon>Pentapetalae</taxon>
        <taxon>asterids</taxon>
        <taxon>campanulids</taxon>
        <taxon>Asterales</taxon>
        <taxon>Asteraceae</taxon>
        <taxon>Cichorioideae</taxon>
        <taxon>Cichorieae</taxon>
        <taxon>Lactucinae</taxon>
        <taxon>Lactuca</taxon>
    </lineage>
</organism>
<reference evidence="1 2" key="1">
    <citation type="submission" date="2022-01" db="EMBL/GenBank/DDBJ databases">
        <authorList>
            <person name="Xiong W."/>
            <person name="Schranz E."/>
        </authorList>
    </citation>
    <scope>NUCLEOTIDE SEQUENCE [LARGE SCALE GENOMIC DNA]</scope>
</reference>
<evidence type="ECO:0000313" key="2">
    <source>
        <dbReference type="Proteomes" id="UP001157418"/>
    </source>
</evidence>